<dbReference type="InterPro" id="IPR058673">
    <property type="entry name" value="HHO5-like_N"/>
</dbReference>
<evidence type="ECO:0000256" key="4">
    <source>
        <dbReference type="ARBA" id="ARBA00023163"/>
    </source>
</evidence>
<name>A0ABC8V592_9AQUA</name>
<evidence type="ECO:0000313" key="10">
    <source>
        <dbReference type="Proteomes" id="UP001642360"/>
    </source>
</evidence>
<dbReference type="NCBIfam" id="TIGR01557">
    <property type="entry name" value="myb_SHAQKYF"/>
    <property type="match status" value="1"/>
</dbReference>
<dbReference type="PANTHER" id="PTHR31003:SF16">
    <property type="entry name" value="TRANSCRIPTION FACTOR HHO2"/>
    <property type="match status" value="1"/>
</dbReference>
<reference evidence="9 10" key="1">
    <citation type="submission" date="2024-02" db="EMBL/GenBank/DDBJ databases">
        <authorList>
            <person name="Vignale AGUSTIN F."/>
            <person name="Sosa J E."/>
            <person name="Modenutti C."/>
        </authorList>
    </citation>
    <scope>NUCLEOTIDE SEQUENCE [LARGE SCALE GENOMIC DNA]</scope>
</reference>
<evidence type="ECO:0000256" key="1">
    <source>
        <dbReference type="ARBA" id="ARBA00004123"/>
    </source>
</evidence>
<keyword evidence="10" id="KW-1185">Reference proteome</keyword>
<evidence type="ECO:0000313" key="9">
    <source>
        <dbReference type="EMBL" id="CAK9188367.1"/>
    </source>
</evidence>
<evidence type="ECO:0000256" key="7">
    <source>
        <dbReference type="SAM" id="MobiDB-lite"/>
    </source>
</evidence>
<evidence type="ECO:0000256" key="2">
    <source>
        <dbReference type="ARBA" id="ARBA00023015"/>
    </source>
</evidence>
<dbReference type="InterPro" id="IPR001005">
    <property type="entry name" value="SANT/Myb"/>
</dbReference>
<feature type="compositionally biased region" description="Polar residues" evidence="7">
    <location>
        <begin position="321"/>
        <end position="362"/>
    </location>
</feature>
<feature type="compositionally biased region" description="Low complexity" evidence="7">
    <location>
        <begin position="164"/>
        <end position="180"/>
    </location>
</feature>
<evidence type="ECO:0000256" key="6">
    <source>
        <dbReference type="SAM" id="Coils"/>
    </source>
</evidence>
<feature type="compositionally biased region" description="Basic and acidic residues" evidence="7">
    <location>
        <begin position="108"/>
        <end position="126"/>
    </location>
</feature>
<feature type="compositionally biased region" description="Basic and acidic residues" evidence="7">
    <location>
        <begin position="188"/>
        <end position="200"/>
    </location>
</feature>
<sequence length="368" mass="40958">MLINNNNHSDYTEKMQRYQERIQALEEEKHKIQVFQRELPLCLELVTQTIEACRQQLSGTTVDYFHGQCEYSEQTSSEEHVLEEFIPIKRILSSDEDEQKAKKSKNNGSDKKNNKNNDKSSKKSDWLKSVQLWNHPPDPPTKEKSTKKLSVKRKGTAPPSMDGSPSSMAPIAAASSTADTGGSGGGRDGSKREEKEGKSEKKARRCWSPELHRRFLQALQQLGGAHVATPKQIRELMKVDELSNDEVKSHLQKYRLHMRRPSSSMHNYNNSQAPQFIVVGGIWVPPEYAAMTAKTASEEAPQVAASHGIYAPIAALPSPHQDASTSLKQRQQQNQLEPHGRGSNSEGKARSNSPATSSSTHTIALPAD</sequence>
<organism evidence="9 10">
    <name type="scientific">Ilex paraguariensis</name>
    <name type="common">yerba mate</name>
    <dbReference type="NCBI Taxonomy" id="185542"/>
    <lineage>
        <taxon>Eukaryota</taxon>
        <taxon>Viridiplantae</taxon>
        <taxon>Streptophyta</taxon>
        <taxon>Embryophyta</taxon>
        <taxon>Tracheophyta</taxon>
        <taxon>Spermatophyta</taxon>
        <taxon>Magnoliopsida</taxon>
        <taxon>eudicotyledons</taxon>
        <taxon>Gunneridae</taxon>
        <taxon>Pentapetalae</taxon>
        <taxon>asterids</taxon>
        <taxon>campanulids</taxon>
        <taxon>Aquifoliales</taxon>
        <taxon>Aquifoliaceae</taxon>
        <taxon>Ilex</taxon>
    </lineage>
</organism>
<dbReference type="GO" id="GO:0005634">
    <property type="term" value="C:nucleus"/>
    <property type="evidence" value="ECO:0007669"/>
    <property type="project" value="UniProtKB-SubCell"/>
</dbReference>
<feature type="region of interest" description="Disordered" evidence="7">
    <location>
        <begin position="316"/>
        <end position="368"/>
    </location>
</feature>
<keyword evidence="3" id="KW-0238">DNA-binding</keyword>
<keyword evidence="5" id="KW-0539">Nucleus</keyword>
<dbReference type="Pfam" id="PF00249">
    <property type="entry name" value="Myb_DNA-binding"/>
    <property type="match status" value="1"/>
</dbReference>
<dbReference type="GO" id="GO:0003677">
    <property type="term" value="F:DNA binding"/>
    <property type="evidence" value="ECO:0007669"/>
    <property type="project" value="UniProtKB-KW"/>
</dbReference>
<accession>A0ABC8V592</accession>
<keyword evidence="6" id="KW-0175">Coiled coil</keyword>
<gene>
    <name evidence="9" type="ORF">ILEXP_LOCUS59037</name>
</gene>
<dbReference type="AlphaFoldDB" id="A0ABC8V592"/>
<dbReference type="Proteomes" id="UP001642360">
    <property type="component" value="Unassembled WGS sequence"/>
</dbReference>
<proteinExistence type="predicted"/>
<dbReference type="EMBL" id="CAUOFW020010413">
    <property type="protein sequence ID" value="CAK9188367.1"/>
    <property type="molecule type" value="Genomic_DNA"/>
</dbReference>
<keyword evidence="2" id="KW-0805">Transcription regulation</keyword>
<evidence type="ECO:0000259" key="8">
    <source>
        <dbReference type="PROSITE" id="PS51294"/>
    </source>
</evidence>
<dbReference type="InterPro" id="IPR006447">
    <property type="entry name" value="Myb_dom_plants"/>
</dbReference>
<dbReference type="PANTHER" id="PTHR31003">
    <property type="entry name" value="MYB FAMILY TRANSCRIPTION FACTOR"/>
    <property type="match status" value="1"/>
</dbReference>
<dbReference type="GO" id="GO:0006355">
    <property type="term" value="P:regulation of DNA-templated transcription"/>
    <property type="evidence" value="ECO:0007669"/>
    <property type="project" value="UniProtKB-ARBA"/>
</dbReference>
<feature type="coiled-coil region" evidence="6">
    <location>
        <begin position="8"/>
        <end position="35"/>
    </location>
</feature>
<dbReference type="InterPro" id="IPR009057">
    <property type="entry name" value="Homeodomain-like_sf"/>
</dbReference>
<protein>
    <recommendedName>
        <fullName evidence="8">HTH myb-type domain-containing protein</fullName>
    </recommendedName>
</protein>
<dbReference type="Pfam" id="PF26575">
    <property type="entry name" value="HHO5_N"/>
    <property type="match status" value="1"/>
</dbReference>
<dbReference type="InterPro" id="IPR017930">
    <property type="entry name" value="Myb_dom"/>
</dbReference>
<dbReference type="FunFam" id="1.10.10.60:FF:000002">
    <property type="entry name" value="Myb family transcription factor"/>
    <property type="match status" value="1"/>
</dbReference>
<dbReference type="InterPro" id="IPR044787">
    <property type="entry name" value="HHO5-like"/>
</dbReference>
<evidence type="ECO:0000256" key="3">
    <source>
        <dbReference type="ARBA" id="ARBA00023125"/>
    </source>
</evidence>
<comment type="subcellular location">
    <subcellularLocation>
        <location evidence="1">Nucleus</location>
    </subcellularLocation>
</comment>
<feature type="region of interest" description="Disordered" evidence="7">
    <location>
        <begin position="93"/>
        <end position="205"/>
    </location>
</feature>
<keyword evidence="4" id="KW-0804">Transcription</keyword>
<feature type="domain" description="HTH myb-type" evidence="8">
    <location>
        <begin position="199"/>
        <end position="259"/>
    </location>
</feature>
<dbReference type="SUPFAM" id="SSF46689">
    <property type="entry name" value="Homeodomain-like"/>
    <property type="match status" value="1"/>
</dbReference>
<comment type="caution">
    <text evidence="9">The sequence shown here is derived from an EMBL/GenBank/DDBJ whole genome shotgun (WGS) entry which is preliminary data.</text>
</comment>
<dbReference type="Gene3D" id="1.10.10.60">
    <property type="entry name" value="Homeodomain-like"/>
    <property type="match status" value="1"/>
</dbReference>
<dbReference type="PROSITE" id="PS51294">
    <property type="entry name" value="HTH_MYB"/>
    <property type="match status" value="1"/>
</dbReference>
<evidence type="ECO:0000256" key="5">
    <source>
        <dbReference type="ARBA" id="ARBA00023242"/>
    </source>
</evidence>